<dbReference type="PRINTS" id="PR00119">
    <property type="entry name" value="CATATPASE"/>
</dbReference>
<dbReference type="GO" id="GO:0019829">
    <property type="term" value="F:ATPase-coupled monoatomic cation transmembrane transporter activity"/>
    <property type="evidence" value="ECO:0007669"/>
    <property type="project" value="InterPro"/>
</dbReference>
<protein>
    <submittedName>
        <fullName evidence="16">Heavy metal-transporting ATPase</fullName>
    </submittedName>
</protein>
<comment type="subcellular location">
    <subcellularLocation>
        <location evidence="1">Cell membrane</location>
        <topology evidence="1">Multi-pass membrane protein</topology>
    </subcellularLocation>
</comment>
<feature type="transmembrane region" description="Helical" evidence="14">
    <location>
        <begin position="66"/>
        <end position="99"/>
    </location>
</feature>
<proteinExistence type="inferred from homology"/>
<dbReference type="InterPro" id="IPR018303">
    <property type="entry name" value="ATPase_P-typ_P_site"/>
</dbReference>
<dbReference type="PANTHER" id="PTHR43079">
    <property type="entry name" value="PROBABLE CADMIUM/ZINC-TRANSPORTING ATPASE HMA1"/>
    <property type="match status" value="1"/>
</dbReference>
<name>A0A0R1LHV3_9LACO</name>
<evidence type="ECO:0000256" key="4">
    <source>
        <dbReference type="ARBA" id="ARBA00022692"/>
    </source>
</evidence>
<feature type="domain" description="P-type ATPase A" evidence="15">
    <location>
        <begin position="118"/>
        <end position="218"/>
    </location>
</feature>
<dbReference type="STRING" id="1423715.FD25_GL001491"/>
<evidence type="ECO:0000313" key="17">
    <source>
        <dbReference type="Proteomes" id="UP000051955"/>
    </source>
</evidence>
<evidence type="ECO:0000256" key="9">
    <source>
        <dbReference type="ARBA" id="ARBA00022842"/>
    </source>
</evidence>
<keyword evidence="5 14" id="KW-0479">Metal-binding</keyword>
<dbReference type="PANTHER" id="PTHR43079:SF1">
    <property type="entry name" value="CADMIUM_ZINC-TRANSPORTING ATPASE HMA1, CHLOROPLASTIC-RELATED"/>
    <property type="match status" value="1"/>
</dbReference>
<dbReference type="InterPro" id="IPR036412">
    <property type="entry name" value="HAD-like_sf"/>
</dbReference>
<evidence type="ECO:0000256" key="7">
    <source>
        <dbReference type="ARBA" id="ARBA00022796"/>
    </source>
</evidence>
<dbReference type="InterPro" id="IPR023299">
    <property type="entry name" value="ATPase_P-typ_cyto_dom_N"/>
</dbReference>
<dbReference type="InterPro" id="IPR051949">
    <property type="entry name" value="Cation_Transport_ATPase"/>
</dbReference>
<keyword evidence="4 14" id="KW-0812">Transmembrane</keyword>
<dbReference type="InterPro" id="IPR001757">
    <property type="entry name" value="P_typ_ATPase"/>
</dbReference>
<evidence type="ECO:0000256" key="6">
    <source>
        <dbReference type="ARBA" id="ARBA00022741"/>
    </source>
</evidence>
<keyword evidence="6 14" id="KW-0547">Nucleotide-binding</keyword>
<keyword evidence="8 14" id="KW-0067">ATP-binding</keyword>
<evidence type="ECO:0000256" key="1">
    <source>
        <dbReference type="ARBA" id="ARBA00004651"/>
    </source>
</evidence>
<dbReference type="SUPFAM" id="SSF81665">
    <property type="entry name" value="Calcium ATPase, transmembrane domain M"/>
    <property type="match status" value="1"/>
</dbReference>
<dbReference type="NCBIfam" id="TIGR01494">
    <property type="entry name" value="ATPase_P-type"/>
    <property type="match status" value="1"/>
</dbReference>
<dbReference type="NCBIfam" id="TIGR01525">
    <property type="entry name" value="ATPase-IB_hvy"/>
    <property type="match status" value="1"/>
</dbReference>
<dbReference type="EMBL" id="AZDV01000009">
    <property type="protein sequence ID" value="KRK95373.1"/>
    <property type="molecule type" value="Genomic_DNA"/>
</dbReference>
<comment type="similarity">
    <text evidence="2 14">Belongs to the cation transport ATPase (P-type) (TC 3.A.3) family. Type IB subfamily.</text>
</comment>
<dbReference type="SUPFAM" id="SSF81653">
    <property type="entry name" value="Calcium ATPase, transduction domain A"/>
    <property type="match status" value="1"/>
</dbReference>
<dbReference type="SUPFAM" id="SSF56784">
    <property type="entry name" value="HAD-like"/>
    <property type="match status" value="1"/>
</dbReference>
<dbReference type="PROSITE" id="PS00154">
    <property type="entry name" value="ATPASE_E1_E2"/>
    <property type="match status" value="1"/>
</dbReference>
<evidence type="ECO:0000256" key="5">
    <source>
        <dbReference type="ARBA" id="ARBA00022723"/>
    </source>
</evidence>
<evidence type="ECO:0000256" key="10">
    <source>
        <dbReference type="ARBA" id="ARBA00022967"/>
    </source>
</evidence>
<organism evidence="16 17">
    <name type="scientific">Levilactobacillus acidifarinae DSM 19394 = JCM 15949</name>
    <dbReference type="NCBI Taxonomy" id="1423715"/>
    <lineage>
        <taxon>Bacteria</taxon>
        <taxon>Bacillati</taxon>
        <taxon>Bacillota</taxon>
        <taxon>Bacilli</taxon>
        <taxon>Lactobacillales</taxon>
        <taxon>Lactobacillaceae</taxon>
        <taxon>Levilactobacillus</taxon>
    </lineage>
</organism>
<dbReference type="GO" id="GO:0005886">
    <property type="term" value="C:plasma membrane"/>
    <property type="evidence" value="ECO:0007669"/>
    <property type="project" value="UniProtKB-SubCell"/>
</dbReference>
<dbReference type="SFLD" id="SFLDS00003">
    <property type="entry name" value="Haloacid_Dehalogenase"/>
    <property type="match status" value="1"/>
</dbReference>
<comment type="caution">
    <text evidence="16">The sequence shown here is derived from an EMBL/GenBank/DDBJ whole genome shotgun (WGS) entry which is preliminary data.</text>
</comment>
<dbReference type="InterPro" id="IPR044492">
    <property type="entry name" value="P_typ_ATPase_HD_dom"/>
</dbReference>
<reference evidence="16 17" key="1">
    <citation type="journal article" date="2015" name="Genome Announc.">
        <title>Expanding the biotechnology potential of lactobacilli through comparative genomics of 213 strains and associated genera.</title>
        <authorList>
            <person name="Sun Z."/>
            <person name="Harris H.M."/>
            <person name="McCann A."/>
            <person name="Guo C."/>
            <person name="Argimon S."/>
            <person name="Zhang W."/>
            <person name="Yang X."/>
            <person name="Jeffery I.B."/>
            <person name="Cooney J.C."/>
            <person name="Kagawa T.F."/>
            <person name="Liu W."/>
            <person name="Song Y."/>
            <person name="Salvetti E."/>
            <person name="Wrobel A."/>
            <person name="Rasinkangas P."/>
            <person name="Parkhill J."/>
            <person name="Rea M.C."/>
            <person name="O'Sullivan O."/>
            <person name="Ritari J."/>
            <person name="Douillard F.P."/>
            <person name="Paul Ross R."/>
            <person name="Yang R."/>
            <person name="Briner A.E."/>
            <person name="Felis G.E."/>
            <person name="de Vos W.M."/>
            <person name="Barrangou R."/>
            <person name="Klaenhammer T.R."/>
            <person name="Caufield P.W."/>
            <person name="Cui Y."/>
            <person name="Zhang H."/>
            <person name="O'Toole P.W."/>
        </authorList>
    </citation>
    <scope>NUCLEOTIDE SEQUENCE [LARGE SCALE GENOMIC DNA]</scope>
    <source>
        <strain evidence="16 17">DSM 19394</strain>
    </source>
</reference>
<dbReference type="GO" id="GO:0016887">
    <property type="term" value="F:ATP hydrolysis activity"/>
    <property type="evidence" value="ECO:0007669"/>
    <property type="project" value="InterPro"/>
</dbReference>
<dbReference type="SFLD" id="SFLDF00027">
    <property type="entry name" value="p-type_atpase"/>
    <property type="match status" value="1"/>
</dbReference>
<feature type="transmembrane region" description="Helical" evidence="14">
    <location>
        <begin position="571"/>
        <end position="590"/>
    </location>
</feature>
<dbReference type="SFLD" id="SFLDG00002">
    <property type="entry name" value="C1.7:_P-type_atpase_like"/>
    <property type="match status" value="1"/>
</dbReference>
<dbReference type="Pfam" id="PF00702">
    <property type="entry name" value="Hydrolase"/>
    <property type="match status" value="1"/>
</dbReference>
<keyword evidence="7" id="KW-0406">Ion transport</keyword>
<dbReference type="Proteomes" id="UP000051955">
    <property type="component" value="Unassembled WGS sequence"/>
</dbReference>
<dbReference type="GO" id="GO:0046872">
    <property type="term" value="F:metal ion binding"/>
    <property type="evidence" value="ECO:0007669"/>
    <property type="project" value="UniProtKB-KW"/>
</dbReference>
<evidence type="ECO:0000256" key="11">
    <source>
        <dbReference type="ARBA" id="ARBA00022989"/>
    </source>
</evidence>
<keyword evidence="7" id="KW-0813">Transport</keyword>
<dbReference type="Gene3D" id="3.40.1110.10">
    <property type="entry name" value="Calcium-transporting ATPase, cytoplasmic domain N"/>
    <property type="match status" value="1"/>
</dbReference>
<keyword evidence="11 14" id="KW-1133">Transmembrane helix</keyword>
<keyword evidence="3 14" id="KW-1003">Cell membrane</keyword>
<keyword evidence="7" id="KW-0187">Copper transport</keyword>
<dbReference type="InterPro" id="IPR059000">
    <property type="entry name" value="ATPase_P-type_domA"/>
</dbReference>
<dbReference type="Gene3D" id="2.70.150.10">
    <property type="entry name" value="Calcium-transporting ATPase, cytoplasmic transduction domain A"/>
    <property type="match status" value="1"/>
</dbReference>
<dbReference type="Pfam" id="PF00122">
    <property type="entry name" value="E1-E2_ATPase"/>
    <property type="match status" value="1"/>
</dbReference>
<dbReference type="Gene3D" id="3.40.50.1000">
    <property type="entry name" value="HAD superfamily/HAD-like"/>
    <property type="match status" value="1"/>
</dbReference>
<dbReference type="GO" id="GO:0005524">
    <property type="term" value="F:ATP binding"/>
    <property type="evidence" value="ECO:0007669"/>
    <property type="project" value="UniProtKB-UniRule"/>
</dbReference>
<keyword evidence="10" id="KW-1278">Translocase</keyword>
<evidence type="ECO:0000256" key="12">
    <source>
        <dbReference type="ARBA" id="ARBA00023008"/>
    </source>
</evidence>
<evidence type="ECO:0000256" key="2">
    <source>
        <dbReference type="ARBA" id="ARBA00006024"/>
    </source>
</evidence>
<dbReference type="InterPro" id="IPR023214">
    <property type="entry name" value="HAD_sf"/>
</dbReference>
<evidence type="ECO:0000256" key="8">
    <source>
        <dbReference type="ARBA" id="ARBA00022840"/>
    </source>
</evidence>
<evidence type="ECO:0000256" key="13">
    <source>
        <dbReference type="ARBA" id="ARBA00023136"/>
    </source>
</evidence>
<evidence type="ECO:0000256" key="3">
    <source>
        <dbReference type="ARBA" id="ARBA00022475"/>
    </source>
</evidence>
<keyword evidence="9" id="KW-0460">Magnesium</keyword>
<evidence type="ECO:0000259" key="15">
    <source>
        <dbReference type="Pfam" id="PF00122"/>
    </source>
</evidence>
<accession>A0A0R1LHV3</accession>
<sequence length="616" mass="65925">MRHLNTAMQLYLSGLLLFGISLFLPAPLSAIGLLLATGLAGYHVTFEGLQDTRSASRQHHRFTPNIHLLMFLAAAGAILIGSFREAALLMLIFAGAHFLEEYAEGKSNREITALLDLNPLEARRLTPQHTVELVAVSDLAVGDQLQVLNGDQVPTDGTITRGTAVINEATITGESLPREKRVGDPVYGSTLNGDSSFQMVVTKTSEETTFAQIVALVQHSQTSLGHTATWIERFEPRYVKVVLALIPFVFLSNRWLLGWTLATSLYRTIVFLIAASPCALAAAAVPATLAGLSNLAKQGVLFKGGHTLTELTELRAIAFDKTGTLTQGHPQVTDVNLAPTADPQLVVNLLVAMERQSNHPLATAITAHFTPTHTLPLTVTNTVGIGLQATYHGQSIVIGKPTAFPALPADVAQIIHDLTTQGKTIVLLAIDQQIQLLIALMDQPAEHAAATVAYFNRHQIHTELITGDTLLTGQAIGRQLHVQHVSANTLPTSKAALIAAQQRRFKSVAMVGDGVNDAPALAQATIGIAMGAGTDVAIDVADMVLMTNDLTKLTTAHRLSARLQHIVRENLCLALAVVVLLMILNVLQLTDIAWGVVLHEGKYAGGHLKRPTAPVS</sequence>
<dbReference type="FunFam" id="2.70.150.10:FF:000020">
    <property type="entry name" value="Copper-exporting P-type ATPase A"/>
    <property type="match status" value="1"/>
</dbReference>
<keyword evidence="12" id="KW-0186">Copper</keyword>
<dbReference type="InterPro" id="IPR008250">
    <property type="entry name" value="ATPase_P-typ_transduc_dom_A_sf"/>
</dbReference>
<keyword evidence="13 14" id="KW-0472">Membrane</keyword>
<dbReference type="InterPro" id="IPR027256">
    <property type="entry name" value="P-typ_ATPase_IB"/>
</dbReference>
<gene>
    <name evidence="16" type="ORF">FD25_GL001491</name>
</gene>
<feature type="transmembrane region" description="Helical" evidence="14">
    <location>
        <begin position="238"/>
        <end position="257"/>
    </location>
</feature>
<keyword evidence="17" id="KW-1185">Reference proteome</keyword>
<dbReference type="PATRIC" id="fig|1423715.3.peg.1527"/>
<feature type="transmembrane region" description="Helical" evidence="14">
    <location>
        <begin position="269"/>
        <end position="292"/>
    </location>
</feature>
<dbReference type="GO" id="GO:0006825">
    <property type="term" value="P:copper ion transport"/>
    <property type="evidence" value="ECO:0007669"/>
    <property type="project" value="UniProtKB-KW"/>
</dbReference>
<dbReference type="InterPro" id="IPR023298">
    <property type="entry name" value="ATPase_P-typ_TM_dom_sf"/>
</dbReference>
<dbReference type="AlphaFoldDB" id="A0A0R1LHV3"/>
<evidence type="ECO:0000256" key="14">
    <source>
        <dbReference type="RuleBase" id="RU362081"/>
    </source>
</evidence>
<evidence type="ECO:0000313" key="16">
    <source>
        <dbReference type="EMBL" id="KRK95373.1"/>
    </source>
</evidence>